<dbReference type="Gene3D" id="1.25.40.10">
    <property type="entry name" value="Tetratricopeptide repeat domain"/>
    <property type="match status" value="1"/>
</dbReference>
<accession>A0AAW5L5L6</accession>
<dbReference type="Pfam" id="PF02810">
    <property type="entry name" value="SEC-C"/>
    <property type="match status" value="1"/>
</dbReference>
<organism evidence="1 2">
    <name type="scientific">Bacillus cereus</name>
    <dbReference type="NCBI Taxonomy" id="1396"/>
    <lineage>
        <taxon>Bacteria</taxon>
        <taxon>Bacillati</taxon>
        <taxon>Bacillota</taxon>
        <taxon>Bacilli</taxon>
        <taxon>Bacillales</taxon>
        <taxon>Bacillaceae</taxon>
        <taxon>Bacillus</taxon>
        <taxon>Bacillus cereus group</taxon>
    </lineage>
</organism>
<dbReference type="Proteomes" id="UP001204643">
    <property type="component" value="Unassembled WGS sequence"/>
</dbReference>
<gene>
    <name evidence="1" type="ORF">NPM19_28570</name>
</gene>
<dbReference type="InterPro" id="IPR004027">
    <property type="entry name" value="SEC_C_motif"/>
</dbReference>
<dbReference type="SUPFAM" id="SSF103642">
    <property type="entry name" value="Sec-C motif"/>
    <property type="match status" value="1"/>
</dbReference>
<dbReference type="EMBL" id="JANHEB010000077">
    <property type="protein sequence ID" value="MCQ6288542.1"/>
    <property type="molecule type" value="Genomic_DNA"/>
</dbReference>
<evidence type="ECO:0000313" key="1">
    <source>
        <dbReference type="EMBL" id="MCQ6288542.1"/>
    </source>
</evidence>
<dbReference type="SUPFAM" id="SSF48452">
    <property type="entry name" value="TPR-like"/>
    <property type="match status" value="1"/>
</dbReference>
<sequence length="463" mass="53940">MKIRRNEVCHCGSGKKYKKCCGPKEASNVLTLIAPSTNQKGPFPTAIEEDSLFLATTISDDTYEQVLNMFEHILAELDESPLTYLVGMYLWEMYIQKKQPVIKKIEGYAASLHYITILSIPCISFTQKELAKMYHTTPSFISSTSSQMRMVLREDLASLQELLQEEEPEESIPPIRMAGEKHMWELTQLLQENNCNTEEEIISFVTQQLEEPSILPTSMLSKQQQAQRLIYDAFPIYGEQRIQIAQQALQLDPYCVDAYNILGETEHDCAQRGEYFKKGMDIGKEKLDPSYFQKGTDEMWNVLETRPFMRAKYNYARWAYEHGQLAMAIEQCKELLQMDAEDHQEVRYLLYTLYIETSQYKQAKRVLQTYPEEYSIHYVYSQLLLEYLMHGISPSLYRFLEQAMAVNPYVVSYLIGVTNRPVATPSFYQIGSREEAICYLDQNEEVWDKQPHLLQWLQTTTNR</sequence>
<proteinExistence type="predicted"/>
<comment type="caution">
    <text evidence="1">The sequence shown here is derived from an EMBL/GenBank/DDBJ whole genome shotgun (WGS) entry which is preliminary data.</text>
</comment>
<dbReference type="AlphaFoldDB" id="A0AAW5L5L6"/>
<dbReference type="Gene3D" id="3.10.450.50">
    <property type="match status" value="1"/>
</dbReference>
<name>A0AAW5L5L6_BACCE</name>
<reference evidence="1" key="1">
    <citation type="submission" date="2022-07" db="EMBL/GenBank/DDBJ databases">
        <title>Identification and characterization of Bacillus thuringiensis and other Bacillus cereus group isolates from spinach by whole genome sequencing.</title>
        <authorList>
            <person name="Zao X."/>
            <person name="Zervas A."/>
            <person name="Hendriks M."/>
            <person name="Rajkovic A."/>
            <person name="Van Overbeek L."/>
            <person name="Hendriksen N.B."/>
            <person name="Uyttendaele M."/>
        </authorList>
    </citation>
    <scope>NUCLEOTIDE SEQUENCE</scope>
    <source>
        <strain evidence="1">781001F-1</strain>
    </source>
</reference>
<protein>
    <submittedName>
        <fullName evidence="1">Tetratricopeptide repeat protein</fullName>
    </submittedName>
</protein>
<dbReference type="InterPro" id="IPR011990">
    <property type="entry name" value="TPR-like_helical_dom_sf"/>
</dbReference>
<dbReference type="Pfam" id="PF14559">
    <property type="entry name" value="TPR_19"/>
    <property type="match status" value="1"/>
</dbReference>
<dbReference type="RefSeq" id="WP_144518380.1">
    <property type="nucleotide sequence ID" value="NZ_JANHDX010000136.1"/>
</dbReference>
<evidence type="ECO:0000313" key="2">
    <source>
        <dbReference type="Proteomes" id="UP001204643"/>
    </source>
</evidence>